<dbReference type="Pfam" id="PF02668">
    <property type="entry name" value="TauD"/>
    <property type="match status" value="1"/>
</dbReference>
<dbReference type="SUPFAM" id="SSF51197">
    <property type="entry name" value="Clavaminate synthase-like"/>
    <property type="match status" value="1"/>
</dbReference>
<evidence type="ECO:0000313" key="9">
    <source>
        <dbReference type="Proteomes" id="UP000443090"/>
    </source>
</evidence>
<dbReference type="GO" id="GO:0016706">
    <property type="term" value="F:2-oxoglutarate-dependent dioxygenase activity"/>
    <property type="evidence" value="ECO:0007669"/>
    <property type="project" value="TreeGrafter"/>
</dbReference>
<comment type="caution">
    <text evidence="8">The sequence shown here is derived from an EMBL/GenBank/DDBJ whole genome shotgun (WGS) entry which is preliminary data.</text>
</comment>
<organism evidence="8 9">
    <name type="scientific">Lachnellula occidentalis</name>
    <dbReference type="NCBI Taxonomy" id="215460"/>
    <lineage>
        <taxon>Eukaryota</taxon>
        <taxon>Fungi</taxon>
        <taxon>Dikarya</taxon>
        <taxon>Ascomycota</taxon>
        <taxon>Pezizomycotina</taxon>
        <taxon>Leotiomycetes</taxon>
        <taxon>Helotiales</taxon>
        <taxon>Lachnaceae</taxon>
        <taxon>Lachnellula</taxon>
    </lineage>
</organism>
<keyword evidence="6" id="KW-0408">Iron</keyword>
<dbReference type="AlphaFoldDB" id="A0A8H8RRH6"/>
<keyword evidence="9" id="KW-1185">Reference proteome</keyword>
<dbReference type="GO" id="GO:0005737">
    <property type="term" value="C:cytoplasm"/>
    <property type="evidence" value="ECO:0007669"/>
    <property type="project" value="TreeGrafter"/>
</dbReference>
<evidence type="ECO:0000256" key="3">
    <source>
        <dbReference type="ARBA" id="ARBA00022723"/>
    </source>
</evidence>
<dbReference type="GO" id="GO:0046872">
    <property type="term" value="F:metal ion binding"/>
    <property type="evidence" value="ECO:0007669"/>
    <property type="project" value="UniProtKB-KW"/>
</dbReference>
<proteinExistence type="inferred from homology"/>
<protein>
    <submittedName>
        <fullName evidence="8">Putative alpha-ketoglutarate-dependent sulfonate dioxygenase</fullName>
    </submittedName>
</protein>
<dbReference type="InterPro" id="IPR003819">
    <property type="entry name" value="TauD/TfdA-like"/>
</dbReference>
<evidence type="ECO:0000313" key="8">
    <source>
        <dbReference type="EMBL" id="TVY40499.1"/>
    </source>
</evidence>
<evidence type="ECO:0000256" key="1">
    <source>
        <dbReference type="ARBA" id="ARBA00001954"/>
    </source>
</evidence>
<reference evidence="8 9" key="1">
    <citation type="submission" date="2018-05" db="EMBL/GenBank/DDBJ databases">
        <title>Genome sequencing and assembly of the regulated plant pathogen Lachnellula willkommii and related sister species for the development of diagnostic species identification markers.</title>
        <authorList>
            <person name="Giroux E."/>
            <person name="Bilodeau G."/>
        </authorList>
    </citation>
    <scope>NUCLEOTIDE SEQUENCE [LARGE SCALE GENOMIC DNA]</scope>
    <source>
        <strain evidence="8 9">CBS 160.35</strain>
    </source>
</reference>
<keyword evidence="4 8" id="KW-0223">Dioxygenase</keyword>
<evidence type="ECO:0000256" key="6">
    <source>
        <dbReference type="ARBA" id="ARBA00023004"/>
    </source>
</evidence>
<evidence type="ECO:0000256" key="4">
    <source>
        <dbReference type="ARBA" id="ARBA00022964"/>
    </source>
</evidence>
<dbReference type="PANTHER" id="PTHR30468">
    <property type="entry name" value="ALPHA-KETOGLUTARATE-DEPENDENT SULFONATE DIOXYGENASE"/>
    <property type="match status" value="1"/>
</dbReference>
<comment type="cofactor">
    <cofactor evidence="1">
        <name>Fe(2+)</name>
        <dbReference type="ChEBI" id="CHEBI:29033"/>
    </cofactor>
</comment>
<feature type="domain" description="TauD/TfdA-like" evidence="7">
    <location>
        <begin position="60"/>
        <end position="356"/>
    </location>
</feature>
<evidence type="ECO:0000259" key="7">
    <source>
        <dbReference type="Pfam" id="PF02668"/>
    </source>
</evidence>
<keyword evidence="5" id="KW-0560">Oxidoreductase</keyword>
<evidence type="ECO:0000256" key="2">
    <source>
        <dbReference type="ARBA" id="ARBA00005896"/>
    </source>
</evidence>
<dbReference type="Gene3D" id="3.60.130.10">
    <property type="entry name" value="Clavaminate synthase-like"/>
    <property type="match status" value="1"/>
</dbReference>
<dbReference type="OrthoDB" id="10257314at2759"/>
<dbReference type="PANTHER" id="PTHR30468:SF10">
    <property type="entry name" value="TAUD_TFDA-LIKE DOMAIN-CONTAINING PROTEIN"/>
    <property type="match status" value="1"/>
</dbReference>
<sequence>MTSATIDPHVEYKMTTNGLTNGIDIVALKAAARAQVHFELESSLPTPLELTRSLKAYPTSDLTPAIGTTFEKIDIHAILNSPECDAKIRDLAIIIARRGVCVFPNQADLTIEDQKTLCHKLGRLTCRPYSSGLNIHPLNQSTMPDGSVDPALATLTRDPSKKLVKQAGFGFRFAKQKQSGADGWHTDCSYENVPADFTLLHMKTTPVTGGDTLFASAYEMYDLLSTPYAKFLEGLNATFTPPGHTPENIVDRMWKGPRGSPENVGPELCASHTIIRTNPVTGWKALYGTGHHMEGVDGLAQEESDMIKHHLERLITDNHQLQVRVKWAPDTLVVWDNRSCYHTATFDYTDERSANRICGCGEKPYLDVRSSSRRYALGLKK</sequence>
<gene>
    <name evidence="8" type="ORF">LOCC1_G005857</name>
</gene>
<comment type="similarity">
    <text evidence="2">Belongs to the TfdA dioxygenase family.</text>
</comment>
<dbReference type="InterPro" id="IPR051323">
    <property type="entry name" value="AtsK-like"/>
</dbReference>
<dbReference type="EMBL" id="QGMI01000451">
    <property type="protein sequence ID" value="TVY40499.1"/>
    <property type="molecule type" value="Genomic_DNA"/>
</dbReference>
<dbReference type="Proteomes" id="UP000443090">
    <property type="component" value="Unassembled WGS sequence"/>
</dbReference>
<evidence type="ECO:0000256" key="5">
    <source>
        <dbReference type="ARBA" id="ARBA00023002"/>
    </source>
</evidence>
<name>A0A8H8RRH6_9HELO</name>
<keyword evidence="3" id="KW-0479">Metal-binding</keyword>
<dbReference type="InterPro" id="IPR042098">
    <property type="entry name" value="TauD-like_sf"/>
</dbReference>
<accession>A0A8H8RRH6</accession>